<accession>A0ABQ8UTT9</accession>
<feature type="domain" description="Carbohydrate kinase PfkB" evidence="5">
    <location>
        <begin position="406"/>
        <end position="485"/>
    </location>
</feature>
<dbReference type="InterPro" id="IPR011611">
    <property type="entry name" value="PfkB_dom"/>
</dbReference>
<reference evidence="6" key="1">
    <citation type="journal article" date="2022" name="bioRxiv">
        <title>Genomics of Preaxostyla Flagellates Illuminates Evolutionary Transitions and the Path Towards Mitochondrial Loss.</title>
        <authorList>
            <person name="Novak L.V.F."/>
            <person name="Treitli S.C."/>
            <person name="Pyrih J."/>
            <person name="Halakuc P."/>
            <person name="Pipaliya S.V."/>
            <person name="Vacek V."/>
            <person name="Brzon O."/>
            <person name="Soukal P."/>
            <person name="Eme L."/>
            <person name="Dacks J.B."/>
            <person name="Karnkowska A."/>
            <person name="Elias M."/>
            <person name="Hampl V."/>
        </authorList>
    </citation>
    <scope>NUCLEOTIDE SEQUENCE</scope>
    <source>
        <strain evidence="6">RCP-MX</strain>
    </source>
</reference>
<evidence type="ECO:0000313" key="6">
    <source>
        <dbReference type="EMBL" id="KAJ4460970.1"/>
    </source>
</evidence>
<protein>
    <submittedName>
        <fullName evidence="6">Adenosine kinase</fullName>
    </submittedName>
</protein>
<dbReference type="PANTHER" id="PTHR43320">
    <property type="entry name" value="SUGAR KINASE"/>
    <property type="match status" value="1"/>
</dbReference>
<dbReference type="InterPro" id="IPR029056">
    <property type="entry name" value="Ribokinase-like"/>
</dbReference>
<evidence type="ECO:0000256" key="1">
    <source>
        <dbReference type="ARBA" id="ARBA00010688"/>
    </source>
</evidence>
<evidence type="ECO:0000256" key="2">
    <source>
        <dbReference type="ARBA" id="ARBA00022679"/>
    </source>
</evidence>
<evidence type="ECO:0000259" key="5">
    <source>
        <dbReference type="Pfam" id="PF00294"/>
    </source>
</evidence>
<evidence type="ECO:0000313" key="7">
    <source>
        <dbReference type="Proteomes" id="UP001141327"/>
    </source>
</evidence>
<feature type="domain" description="Carbohydrate kinase PfkB" evidence="5">
    <location>
        <begin position="120"/>
        <end position="303"/>
    </location>
</feature>
<comment type="caution">
    <text evidence="6">The sequence shown here is derived from an EMBL/GenBank/DDBJ whole genome shotgun (WGS) entry which is preliminary data.</text>
</comment>
<gene>
    <name evidence="6" type="ORF">PAPYR_2824</name>
</gene>
<feature type="region of interest" description="Disordered" evidence="4">
    <location>
        <begin position="1"/>
        <end position="35"/>
    </location>
</feature>
<dbReference type="GO" id="GO:0016301">
    <property type="term" value="F:kinase activity"/>
    <property type="evidence" value="ECO:0007669"/>
    <property type="project" value="UniProtKB-KW"/>
</dbReference>
<evidence type="ECO:0000256" key="3">
    <source>
        <dbReference type="ARBA" id="ARBA00022777"/>
    </source>
</evidence>
<dbReference type="Proteomes" id="UP001141327">
    <property type="component" value="Unassembled WGS sequence"/>
</dbReference>
<dbReference type="Gene3D" id="3.40.1190.20">
    <property type="match status" value="1"/>
</dbReference>
<evidence type="ECO:0000256" key="4">
    <source>
        <dbReference type="SAM" id="MobiDB-lite"/>
    </source>
</evidence>
<sequence>MQSRGCSSDHPVGAIERVCSPPTPIGSPPPTGFRPQSFWTQTTASRAQLEAFQGARPLFNPSRPKKYAILAISDALTDNIVEVTDEMLVELGLSKGNSIPLNAQTRERLDTFFRTHLEAVTSPGGSPTNVIYGASNLGLKCAYIGCVGNDDNGYAYINNLRDNDIDTYVSIKEGPSATCYTLVTPDGQRTFGIDFGVTKQLQKFEILYSLISDSHYLHFSAYEYRGDAPLSVATRNAATIARQRGTQLSFDLADTHVLRESRDLIMAFLKEKPKIDIIFANDQEARLFIELADQYEHELKAKRAAAAAGQTTTAADLSVLFPGVPSSPPTSAATATATSPSVCPPAVPMSIAVPHLSTGVPSGEQTEDVPLETATSTTTSSVHDPATVVLGDVDVPNYRKMTRYCRMAIIKLGEKGALAYTDDGQAVHVPAYAVDDVRDTNGAGDNFQAGVFYGLFRGLPLQTCLKIGNYVASKILRRIGAQSQVKICGIEWCVCVPLLWYAPPCPSGPFPRGWSPKAAVQGVAPLSGQTRID</sequence>
<keyword evidence="2" id="KW-0808">Transferase</keyword>
<keyword evidence="3 6" id="KW-0418">Kinase</keyword>
<comment type="similarity">
    <text evidence="1">Belongs to the carbohydrate kinase PfkB family.</text>
</comment>
<name>A0ABQ8UTT9_9EUKA</name>
<keyword evidence="7" id="KW-1185">Reference proteome</keyword>
<feature type="compositionally biased region" description="Pro residues" evidence="4">
    <location>
        <begin position="21"/>
        <end position="32"/>
    </location>
</feature>
<dbReference type="InterPro" id="IPR052700">
    <property type="entry name" value="Carb_kinase_PfkB-like"/>
</dbReference>
<dbReference type="Pfam" id="PF00294">
    <property type="entry name" value="PfkB"/>
    <property type="match status" value="2"/>
</dbReference>
<proteinExistence type="inferred from homology"/>
<dbReference type="CDD" id="cd01168">
    <property type="entry name" value="adenosine_kinase"/>
    <property type="match status" value="1"/>
</dbReference>
<organism evidence="6 7">
    <name type="scientific">Paratrimastix pyriformis</name>
    <dbReference type="NCBI Taxonomy" id="342808"/>
    <lineage>
        <taxon>Eukaryota</taxon>
        <taxon>Metamonada</taxon>
        <taxon>Preaxostyla</taxon>
        <taxon>Paratrimastigidae</taxon>
        <taxon>Paratrimastix</taxon>
    </lineage>
</organism>
<dbReference type="SUPFAM" id="SSF53613">
    <property type="entry name" value="Ribokinase-like"/>
    <property type="match status" value="2"/>
</dbReference>
<dbReference type="PANTHER" id="PTHR43320:SF3">
    <property type="entry name" value="CARBOHYDRATE KINASE PFKB DOMAIN-CONTAINING PROTEIN"/>
    <property type="match status" value="1"/>
</dbReference>
<dbReference type="EMBL" id="JAPMOS010000010">
    <property type="protein sequence ID" value="KAJ4460970.1"/>
    <property type="molecule type" value="Genomic_DNA"/>
</dbReference>